<evidence type="ECO:0000256" key="3">
    <source>
        <dbReference type="SAM" id="SignalP"/>
    </source>
</evidence>
<gene>
    <name evidence="4" type="ORF">BKA55DRAFT_544305</name>
</gene>
<keyword evidence="2" id="KW-0472">Membrane</keyword>
<dbReference type="Proteomes" id="UP000720189">
    <property type="component" value="Unassembled WGS sequence"/>
</dbReference>
<evidence type="ECO:0000256" key="1">
    <source>
        <dbReference type="SAM" id="MobiDB-lite"/>
    </source>
</evidence>
<feature type="compositionally biased region" description="Basic and acidic residues" evidence="1">
    <location>
        <begin position="289"/>
        <end position="307"/>
    </location>
</feature>
<sequence>MLAAVLWWARLFFLESVFKAQPRDQDEVGVEAVLIFQKQHAAWMCVGIHTVISTIIGWMAYGNGNRQKMGGQPSIRLADDGKPLFHMGDQLSVEEFTCTLCGQVTEAQKLLDRLFGGSWQKVSGTIDIGRITDNMAGKGDEADGSIDMGRGTEQVEEAEGADMATRLEAAPRDAARARAYMERAPRQGTGGGDATALRLVAADPEYICTRRAGHDCHRPRQDEGDPGQQPESGAVRARSDRADDHSIPIMVDPGRTGAAAGVQACRAARRSVGVHVAGWQLAGMEYRTAQKEARARDAGQHGREDRGGTVPGDRCGDGPEDLRTCDEAAG</sequence>
<dbReference type="GeneID" id="70220646"/>
<evidence type="ECO:0000313" key="5">
    <source>
        <dbReference type="Proteomes" id="UP000720189"/>
    </source>
</evidence>
<feature type="signal peptide" evidence="3">
    <location>
        <begin position="1"/>
        <end position="20"/>
    </location>
</feature>
<dbReference type="AlphaFoldDB" id="A0A9P9G9M0"/>
<feature type="compositionally biased region" description="Basic and acidic residues" evidence="1">
    <location>
        <begin position="214"/>
        <end position="223"/>
    </location>
</feature>
<feature type="compositionally biased region" description="Basic and acidic residues" evidence="1">
    <location>
        <begin position="314"/>
        <end position="330"/>
    </location>
</feature>
<comment type="caution">
    <text evidence="4">The sequence shown here is derived from an EMBL/GenBank/DDBJ whole genome shotgun (WGS) entry which is preliminary data.</text>
</comment>
<keyword evidence="2" id="KW-0812">Transmembrane</keyword>
<organism evidence="4 5">
    <name type="scientific">Fusarium redolens</name>
    <dbReference type="NCBI Taxonomy" id="48865"/>
    <lineage>
        <taxon>Eukaryota</taxon>
        <taxon>Fungi</taxon>
        <taxon>Dikarya</taxon>
        <taxon>Ascomycota</taxon>
        <taxon>Pezizomycotina</taxon>
        <taxon>Sordariomycetes</taxon>
        <taxon>Hypocreomycetidae</taxon>
        <taxon>Hypocreales</taxon>
        <taxon>Nectriaceae</taxon>
        <taxon>Fusarium</taxon>
        <taxon>Fusarium redolens species complex</taxon>
    </lineage>
</organism>
<evidence type="ECO:0000313" key="4">
    <source>
        <dbReference type="EMBL" id="KAH7233814.1"/>
    </source>
</evidence>
<name>A0A9P9G9M0_FUSRE</name>
<proteinExistence type="predicted"/>
<keyword evidence="3" id="KW-0732">Signal</keyword>
<feature type="chain" id="PRO_5040365720" evidence="3">
    <location>
        <begin position="21"/>
        <end position="330"/>
    </location>
</feature>
<evidence type="ECO:0000256" key="2">
    <source>
        <dbReference type="SAM" id="Phobius"/>
    </source>
</evidence>
<feature type="compositionally biased region" description="Basic and acidic residues" evidence="1">
    <location>
        <begin position="237"/>
        <end position="246"/>
    </location>
</feature>
<reference evidence="4" key="1">
    <citation type="journal article" date="2021" name="Nat. Commun.">
        <title>Genetic determinants of endophytism in the Arabidopsis root mycobiome.</title>
        <authorList>
            <person name="Mesny F."/>
            <person name="Miyauchi S."/>
            <person name="Thiergart T."/>
            <person name="Pickel B."/>
            <person name="Atanasova L."/>
            <person name="Karlsson M."/>
            <person name="Huettel B."/>
            <person name="Barry K.W."/>
            <person name="Haridas S."/>
            <person name="Chen C."/>
            <person name="Bauer D."/>
            <person name="Andreopoulos W."/>
            <person name="Pangilinan J."/>
            <person name="LaButti K."/>
            <person name="Riley R."/>
            <person name="Lipzen A."/>
            <person name="Clum A."/>
            <person name="Drula E."/>
            <person name="Henrissat B."/>
            <person name="Kohler A."/>
            <person name="Grigoriev I.V."/>
            <person name="Martin F.M."/>
            <person name="Hacquard S."/>
        </authorList>
    </citation>
    <scope>NUCLEOTIDE SEQUENCE</scope>
    <source>
        <strain evidence="4">MPI-CAGE-AT-0023</strain>
    </source>
</reference>
<protein>
    <submittedName>
        <fullName evidence="4">Uncharacterized protein</fullName>
    </submittedName>
</protein>
<dbReference type="RefSeq" id="XP_046044159.1">
    <property type="nucleotide sequence ID" value="XM_046190692.1"/>
</dbReference>
<feature type="region of interest" description="Disordered" evidence="1">
    <location>
        <begin position="289"/>
        <end position="330"/>
    </location>
</feature>
<dbReference type="OrthoDB" id="3522001at2759"/>
<accession>A0A9P9G9M0</accession>
<dbReference type="EMBL" id="JAGMUX010000018">
    <property type="protein sequence ID" value="KAH7233814.1"/>
    <property type="molecule type" value="Genomic_DNA"/>
</dbReference>
<feature type="transmembrane region" description="Helical" evidence="2">
    <location>
        <begin position="41"/>
        <end position="61"/>
    </location>
</feature>
<keyword evidence="2" id="KW-1133">Transmembrane helix</keyword>
<feature type="region of interest" description="Disordered" evidence="1">
    <location>
        <begin position="214"/>
        <end position="254"/>
    </location>
</feature>
<keyword evidence="5" id="KW-1185">Reference proteome</keyword>